<feature type="compositionally biased region" description="Gly residues" evidence="1">
    <location>
        <begin position="754"/>
        <end position="765"/>
    </location>
</feature>
<protein>
    <submittedName>
        <fullName evidence="2">Uncharacterized protein</fullName>
    </submittedName>
</protein>
<keyword evidence="3" id="KW-1185">Reference proteome</keyword>
<gene>
    <name evidence="2" type="ORF">GGX14DRAFT_387199</name>
</gene>
<accession>A0AAD6YNJ1</accession>
<feature type="region of interest" description="Disordered" evidence="1">
    <location>
        <begin position="745"/>
        <end position="791"/>
    </location>
</feature>
<proteinExistence type="predicted"/>
<dbReference type="EMBL" id="JARJCW010000005">
    <property type="protein sequence ID" value="KAJ7224524.1"/>
    <property type="molecule type" value="Genomic_DNA"/>
</dbReference>
<evidence type="ECO:0000313" key="3">
    <source>
        <dbReference type="Proteomes" id="UP001219525"/>
    </source>
</evidence>
<comment type="caution">
    <text evidence="2">The sequence shown here is derived from an EMBL/GenBank/DDBJ whole genome shotgun (WGS) entry which is preliminary data.</text>
</comment>
<feature type="compositionally biased region" description="Polar residues" evidence="1">
    <location>
        <begin position="781"/>
        <end position="791"/>
    </location>
</feature>
<name>A0AAD6YNJ1_9AGAR</name>
<feature type="region of interest" description="Disordered" evidence="1">
    <location>
        <begin position="519"/>
        <end position="558"/>
    </location>
</feature>
<evidence type="ECO:0000256" key="1">
    <source>
        <dbReference type="SAM" id="MobiDB-lite"/>
    </source>
</evidence>
<feature type="compositionally biased region" description="Acidic residues" evidence="1">
    <location>
        <begin position="527"/>
        <end position="543"/>
    </location>
</feature>
<organism evidence="2 3">
    <name type="scientific">Mycena pura</name>
    <dbReference type="NCBI Taxonomy" id="153505"/>
    <lineage>
        <taxon>Eukaryota</taxon>
        <taxon>Fungi</taxon>
        <taxon>Dikarya</taxon>
        <taxon>Basidiomycota</taxon>
        <taxon>Agaricomycotina</taxon>
        <taxon>Agaricomycetes</taxon>
        <taxon>Agaricomycetidae</taxon>
        <taxon>Agaricales</taxon>
        <taxon>Marasmiineae</taxon>
        <taxon>Mycenaceae</taxon>
        <taxon>Mycena</taxon>
    </lineage>
</organism>
<dbReference type="Proteomes" id="UP001219525">
    <property type="component" value="Unassembled WGS sequence"/>
</dbReference>
<reference evidence="2" key="1">
    <citation type="submission" date="2023-03" db="EMBL/GenBank/DDBJ databases">
        <title>Massive genome expansion in bonnet fungi (Mycena s.s.) driven by repeated elements and novel gene families across ecological guilds.</title>
        <authorList>
            <consortium name="Lawrence Berkeley National Laboratory"/>
            <person name="Harder C.B."/>
            <person name="Miyauchi S."/>
            <person name="Viragh M."/>
            <person name="Kuo A."/>
            <person name="Thoen E."/>
            <person name="Andreopoulos B."/>
            <person name="Lu D."/>
            <person name="Skrede I."/>
            <person name="Drula E."/>
            <person name="Henrissat B."/>
            <person name="Morin E."/>
            <person name="Kohler A."/>
            <person name="Barry K."/>
            <person name="LaButti K."/>
            <person name="Morin E."/>
            <person name="Salamov A."/>
            <person name="Lipzen A."/>
            <person name="Mereny Z."/>
            <person name="Hegedus B."/>
            <person name="Baldrian P."/>
            <person name="Stursova M."/>
            <person name="Weitz H."/>
            <person name="Taylor A."/>
            <person name="Grigoriev I.V."/>
            <person name="Nagy L.G."/>
            <person name="Martin F."/>
            <person name="Kauserud H."/>
        </authorList>
    </citation>
    <scope>NUCLEOTIDE SEQUENCE</scope>
    <source>
        <strain evidence="2">9144</strain>
    </source>
</reference>
<evidence type="ECO:0000313" key="2">
    <source>
        <dbReference type="EMBL" id="KAJ7224524.1"/>
    </source>
</evidence>
<feature type="region of interest" description="Disordered" evidence="1">
    <location>
        <begin position="193"/>
        <end position="213"/>
    </location>
</feature>
<sequence length="791" mass="86107">MDCTKFGLPYIIWLLSNFFPSIDFFSLPAVTPAQISRSTRVGRTIFLQVRPLAKSCIAICSLNSHLPLFSDTHLLSVSLFVSTFALHIKLEFSSSSMANNLLIFYQMSQSLETLFQAWLAQRAQEGTLDLAALGQPASSSASLVSGAIGQPESSSSSISRVLPTLSAPLPATSAPPFTPSPPISSYMSLRLPASTTTRPPISRGHPNPANPSNSLFQPILGTTSLAVGMTLNSNQPRRSLPSASLTNTEISGANTTRLAAAHAHLPSAPPLVARRAIRTRGRAAGHPILPAQPTNLRSAIETDPATGVKFVRTEIHVHLAAPRGQAQKSIPLMFRLYPKFTTYLDSQHLLFRYRLHESTSLADIAQQTANDMAASPLQWQFPQPSSSLADVLGPSFISPLRLLGLTNRGIPRSNGLIMLRPQNDDLSLTLGALIGNPSKYIQLTKAGVCVRESRLILNFHQFSSYINEIIQLTMSIDAQTGTSCLTNVGDAPARRHSSCISDYFRSVFSAENELGEHNQNWKTPVCESDDEEDFEDEDTDDSYFENLPPSPTPTSQPMTRSVARQASQSVLSSALFTTPQISALPSPLAGTGVRADDHHYELWRSQRGSCSFKNPYGLKPAGTCDVTAQLSHRNLWLYSAIITASVKNPWTLVFVDILVVPRKCSFLFQENVRCSKKMFGNCSKKMFGQKCFYTGRQSVEKMSVPGMLLDQNLLSRNGYNLSIAEGEHMLTAVCREESWDEGAGLSGKFEESRGGFGKSSGGGEGKISDGAGTSRKDRLISASSRLLSKMK</sequence>
<dbReference type="AlphaFoldDB" id="A0AAD6YNJ1"/>